<keyword evidence="6" id="KW-1185">Reference proteome</keyword>
<dbReference type="EnsemblMetazoa" id="SSS_3117s_mrna">
    <property type="protein sequence ID" value="KAF7492122.1"/>
    <property type="gene ID" value="SSS_3117"/>
</dbReference>
<evidence type="ECO:0000256" key="2">
    <source>
        <dbReference type="ARBA" id="ARBA00022553"/>
    </source>
</evidence>
<protein>
    <submittedName>
        <fullName evidence="4 5">Uncharacterized protein</fullName>
    </submittedName>
</protein>
<dbReference type="InterPro" id="IPR001806">
    <property type="entry name" value="Small_GTPase"/>
</dbReference>
<reference evidence="5" key="3">
    <citation type="submission" date="2022-06" db="UniProtKB">
        <authorList>
            <consortium name="EnsemblMetazoa"/>
        </authorList>
    </citation>
    <scope>IDENTIFICATION</scope>
</reference>
<sequence length="563" mass="64452">MHQNRQRSVDSNSFIYESIGNQSKSRLIESNRKASIASATTTMTTTPSFSMMMMKRSKSLHDGIVEAQPIKDYNQKFYHNIREQQPHLDSFYSSSFDATRSTAIPNRFQAKPKIERHSSSSSSSNRSKNLFPNGCLKNAYPKLEPGDQRANREQRRANHNDSSRSRRFRNESVSDSNEFLPSIKTKPTKLHRQFSGLSLKSQDANVSNLNGIGNGGGGGGGGNLSHRMVPYQFNMLQNSLQDFSTNFFSMQMLDGTEFDFDVDEDDDGIDVKVPDHREFDDISSDLEIINHHNANESGEDDVEDVDDDRFKFLTSINPSKISNQTWSSDEFHPSQFDSKLLKMRKNSKKLSNRFYFIRQQNYPPLYLQIDSTSVNSSSSSSSSSSANIVVNNEIDDLNRFQQRKRIYRTLILGYPSVGKTSLVKQFRSMVNQQQSIYAWDPTDPNQLTQMQNIFMHFVESNQEEDSDSAKQIFLDYQPDIILIVFSVNVRDSFNFVKTILSNLNKWDDLEERIILIVANKCDLVRSRCITKKGRQISMFSQTQIRINLFPSNRSNNVGLEQSL</sequence>
<reference evidence="6" key="1">
    <citation type="journal article" date="2020" name="PLoS Negl. Trop. Dis.">
        <title>High-quality nuclear genome for Sarcoptes scabiei-A critical resource for a neglected parasite.</title>
        <authorList>
            <person name="Korhonen P.K."/>
            <person name="Gasser R.B."/>
            <person name="Ma G."/>
            <person name="Wang T."/>
            <person name="Stroehlein A.J."/>
            <person name="Young N.D."/>
            <person name="Ang C.S."/>
            <person name="Fernando D.D."/>
            <person name="Lu H.C."/>
            <person name="Taylor S."/>
            <person name="Reynolds S.L."/>
            <person name="Mofiz E."/>
            <person name="Najaraj S.H."/>
            <person name="Gowda H."/>
            <person name="Madugundu A."/>
            <person name="Renuse S."/>
            <person name="Holt D."/>
            <person name="Pandey A."/>
            <person name="Papenfuss A.T."/>
            <person name="Fischer K."/>
        </authorList>
    </citation>
    <scope>NUCLEOTIDE SEQUENCE [LARGE SCALE GENOMIC DNA]</scope>
</reference>
<evidence type="ECO:0000256" key="1">
    <source>
        <dbReference type="ARBA" id="ARBA00008846"/>
    </source>
</evidence>
<dbReference type="SUPFAM" id="SSF52540">
    <property type="entry name" value="P-loop containing nucleoside triphosphate hydrolases"/>
    <property type="match status" value="1"/>
</dbReference>
<feature type="compositionally biased region" description="Basic and acidic residues" evidence="3">
    <location>
        <begin position="144"/>
        <end position="172"/>
    </location>
</feature>
<dbReference type="PANTHER" id="PTHR45775">
    <property type="entry name" value="RAD, GEM/KIR FAMILY MEMBER 2, ISOFORM C"/>
    <property type="match status" value="1"/>
</dbReference>
<evidence type="ECO:0000313" key="4">
    <source>
        <dbReference type="EMBL" id="KAF7492122.1"/>
    </source>
</evidence>
<keyword evidence="2" id="KW-0597">Phosphoprotein</keyword>
<organism evidence="4">
    <name type="scientific">Sarcoptes scabiei</name>
    <name type="common">Itch mite</name>
    <name type="synonym">Acarus scabiei</name>
    <dbReference type="NCBI Taxonomy" id="52283"/>
    <lineage>
        <taxon>Eukaryota</taxon>
        <taxon>Metazoa</taxon>
        <taxon>Ecdysozoa</taxon>
        <taxon>Arthropoda</taxon>
        <taxon>Chelicerata</taxon>
        <taxon>Arachnida</taxon>
        <taxon>Acari</taxon>
        <taxon>Acariformes</taxon>
        <taxon>Sarcoptiformes</taxon>
        <taxon>Astigmata</taxon>
        <taxon>Psoroptidia</taxon>
        <taxon>Sarcoptoidea</taxon>
        <taxon>Sarcoptidae</taxon>
        <taxon>Sarcoptinae</taxon>
        <taxon>Sarcoptes</taxon>
    </lineage>
</organism>
<name>A0A834R8G8_SARSC</name>
<dbReference type="InterPro" id="IPR027417">
    <property type="entry name" value="P-loop_NTPase"/>
</dbReference>
<dbReference type="GO" id="GO:0005525">
    <property type="term" value="F:GTP binding"/>
    <property type="evidence" value="ECO:0007669"/>
    <property type="project" value="InterPro"/>
</dbReference>
<dbReference type="PANTHER" id="PTHR45775:SF6">
    <property type="entry name" value="RAD, GEM_KIR FAMILY MEMBER 2, ISOFORM C"/>
    <property type="match status" value="1"/>
</dbReference>
<dbReference type="GO" id="GO:0003924">
    <property type="term" value="F:GTPase activity"/>
    <property type="evidence" value="ECO:0007669"/>
    <property type="project" value="InterPro"/>
</dbReference>
<evidence type="ECO:0000313" key="5">
    <source>
        <dbReference type="EnsemblMetazoa" id="KAF7492122.1"/>
    </source>
</evidence>
<accession>A0A834R8G8</accession>
<dbReference type="Pfam" id="PF00071">
    <property type="entry name" value="Ras"/>
    <property type="match status" value="1"/>
</dbReference>
<gene>
    <name evidence="4" type="ORF">SSS_3117</name>
</gene>
<reference evidence="4" key="2">
    <citation type="submission" date="2020-01" db="EMBL/GenBank/DDBJ databases">
        <authorList>
            <person name="Korhonen P.K.K."/>
            <person name="Guangxu M.G."/>
            <person name="Wang T.W."/>
            <person name="Stroehlein A.J.S."/>
            <person name="Young N.D."/>
            <person name="Ang C.-S.A."/>
            <person name="Fernando D.W.F."/>
            <person name="Lu H.L."/>
            <person name="Taylor S.T."/>
            <person name="Ehtesham M.E.M."/>
            <person name="Najaraj S.H.N."/>
            <person name="Harsha G.H.G."/>
            <person name="Madugundu A.M."/>
            <person name="Renuse S.R."/>
            <person name="Holt D.H."/>
            <person name="Pandey A.P."/>
            <person name="Papenfuss A.P."/>
            <person name="Gasser R.B.G."/>
            <person name="Fischer K.F."/>
        </authorList>
    </citation>
    <scope>NUCLEOTIDE SEQUENCE</scope>
    <source>
        <strain evidence="4">SSS_KF_BRIS2020</strain>
    </source>
</reference>
<dbReference type="OrthoDB" id="5239715at2759"/>
<evidence type="ECO:0000256" key="3">
    <source>
        <dbReference type="SAM" id="MobiDB-lite"/>
    </source>
</evidence>
<dbReference type="GO" id="GO:0005886">
    <property type="term" value="C:plasma membrane"/>
    <property type="evidence" value="ECO:0007669"/>
    <property type="project" value="TreeGrafter"/>
</dbReference>
<dbReference type="Gene3D" id="3.40.50.300">
    <property type="entry name" value="P-loop containing nucleotide triphosphate hydrolases"/>
    <property type="match status" value="1"/>
</dbReference>
<dbReference type="AlphaFoldDB" id="A0A834R8G8"/>
<proteinExistence type="inferred from homology"/>
<evidence type="ECO:0000313" key="6">
    <source>
        <dbReference type="Proteomes" id="UP000070412"/>
    </source>
</evidence>
<feature type="region of interest" description="Disordered" evidence="3">
    <location>
        <begin position="104"/>
        <end position="187"/>
    </location>
</feature>
<dbReference type="SMART" id="SM00173">
    <property type="entry name" value="RAS"/>
    <property type="match status" value="1"/>
</dbReference>
<dbReference type="PRINTS" id="PR00449">
    <property type="entry name" value="RASTRNSFRMNG"/>
</dbReference>
<comment type="similarity">
    <text evidence="1">Belongs to the small GTPase superfamily. RGK family.</text>
</comment>
<dbReference type="Proteomes" id="UP000070412">
    <property type="component" value="Unassembled WGS sequence"/>
</dbReference>
<dbReference type="InterPro" id="IPR051641">
    <property type="entry name" value="RGK_GTP-binding_reg"/>
</dbReference>
<dbReference type="EMBL" id="WVUK01000057">
    <property type="protein sequence ID" value="KAF7492122.1"/>
    <property type="molecule type" value="Genomic_DNA"/>
</dbReference>
<dbReference type="GO" id="GO:0005246">
    <property type="term" value="F:calcium channel regulator activity"/>
    <property type="evidence" value="ECO:0007669"/>
    <property type="project" value="TreeGrafter"/>
</dbReference>